<dbReference type="RefSeq" id="XP_065459205.1">
    <property type="nucleotide sequence ID" value="XM_065603133.1"/>
</dbReference>
<dbReference type="EMBL" id="CP134188">
    <property type="protein sequence ID" value="WPB04363.1"/>
    <property type="molecule type" value="Genomic_DNA"/>
</dbReference>
<sequence length="82" mass="9176">MDFQQKYYDQITKIKMPEQWVSIATKELGEGNAHLAANISNVEEEDAMDFEAYTGVIVAEQAENQELSTTTRFGTNDTVAQA</sequence>
<accession>A0ABZ0NXX9</accession>
<protein>
    <submittedName>
        <fullName evidence="1">Uncharacterized protein</fullName>
    </submittedName>
</protein>
<organism evidence="1 2">
    <name type="scientific">Cercospora beticola</name>
    <name type="common">Sugarbeet leaf spot fungus</name>
    <dbReference type="NCBI Taxonomy" id="122368"/>
    <lineage>
        <taxon>Eukaryota</taxon>
        <taxon>Fungi</taxon>
        <taxon>Dikarya</taxon>
        <taxon>Ascomycota</taxon>
        <taxon>Pezizomycotina</taxon>
        <taxon>Dothideomycetes</taxon>
        <taxon>Dothideomycetidae</taxon>
        <taxon>Mycosphaerellales</taxon>
        <taxon>Mycosphaerellaceae</taxon>
        <taxon>Cercospora</taxon>
    </lineage>
</organism>
<dbReference type="GeneID" id="90644525"/>
<proteinExistence type="predicted"/>
<reference evidence="1 2" key="1">
    <citation type="submission" date="2023-09" db="EMBL/GenBank/DDBJ databases">
        <title>Complete-Gapless Cercospora beticola genome.</title>
        <authorList>
            <person name="Wyatt N.A."/>
            <person name="Spanner R.E."/>
            <person name="Bolton M.D."/>
        </authorList>
    </citation>
    <scope>NUCLEOTIDE SEQUENCE [LARGE SCALE GENOMIC DNA]</scope>
    <source>
        <strain evidence="1">Cb09-40</strain>
    </source>
</reference>
<name>A0ABZ0NXX9_CERBT</name>
<dbReference type="Proteomes" id="UP001302367">
    <property type="component" value="Chromosome 5"/>
</dbReference>
<gene>
    <name evidence="1" type="ORF">RHO25_009009</name>
</gene>
<keyword evidence="2" id="KW-1185">Reference proteome</keyword>
<evidence type="ECO:0000313" key="1">
    <source>
        <dbReference type="EMBL" id="WPB04363.1"/>
    </source>
</evidence>
<evidence type="ECO:0000313" key="2">
    <source>
        <dbReference type="Proteomes" id="UP001302367"/>
    </source>
</evidence>